<dbReference type="RefSeq" id="WP_330094801.1">
    <property type="nucleotide sequence ID" value="NZ_JAUZMY010000039.1"/>
</dbReference>
<dbReference type="SUPFAM" id="SSF51735">
    <property type="entry name" value="NAD(P)-binding Rossmann-fold domains"/>
    <property type="match status" value="1"/>
</dbReference>
<organism evidence="1 2">
    <name type="scientific">Nocardiopsis codii</name>
    <dbReference type="NCBI Taxonomy" id="3065942"/>
    <lineage>
        <taxon>Bacteria</taxon>
        <taxon>Bacillati</taxon>
        <taxon>Actinomycetota</taxon>
        <taxon>Actinomycetes</taxon>
        <taxon>Streptosporangiales</taxon>
        <taxon>Nocardiopsidaceae</taxon>
        <taxon>Nocardiopsis</taxon>
    </lineage>
</organism>
<dbReference type="PANTHER" id="PTHR43431:SF7">
    <property type="entry name" value="OXIDOREDUCTASE, SHORT CHAIN DEHYDROGENASE_REDUCTASE FAMILY (AFU_ORTHOLOGUE AFUA_5G14000)"/>
    <property type="match status" value="1"/>
</dbReference>
<evidence type="ECO:0000313" key="2">
    <source>
        <dbReference type="Proteomes" id="UP001356095"/>
    </source>
</evidence>
<name>A0ABU7KHF4_9ACTN</name>
<reference evidence="1 2" key="1">
    <citation type="submission" date="2023-08" db="EMBL/GenBank/DDBJ databases">
        <authorList>
            <person name="Girao M."/>
            <person name="Carvalho M.F."/>
        </authorList>
    </citation>
    <scope>NUCLEOTIDE SEQUENCE [LARGE SCALE GENOMIC DNA]</scope>
    <source>
        <strain evidence="1 2">CT-R113</strain>
    </source>
</reference>
<dbReference type="Gene3D" id="3.40.50.720">
    <property type="entry name" value="NAD(P)-binding Rossmann-like Domain"/>
    <property type="match status" value="1"/>
</dbReference>
<dbReference type="InterPro" id="IPR002347">
    <property type="entry name" value="SDR_fam"/>
</dbReference>
<dbReference type="Proteomes" id="UP001356095">
    <property type="component" value="Unassembled WGS sequence"/>
</dbReference>
<dbReference type="PANTHER" id="PTHR43431">
    <property type="entry name" value="OXIDOREDUCTASE, SHORT CHAIN DEHYDROGENASE/REDUCTASE FAMILY (AFU_ORTHOLOGUE AFUA_5G14000)"/>
    <property type="match status" value="1"/>
</dbReference>
<accession>A0ABU7KHF4</accession>
<gene>
    <name evidence="1" type="ORF">Q8791_27825</name>
</gene>
<protein>
    <submittedName>
        <fullName evidence="1">SDR family NAD(P)-dependent oxidoreductase</fullName>
    </submittedName>
</protein>
<evidence type="ECO:0000313" key="1">
    <source>
        <dbReference type="EMBL" id="MEE2041037.1"/>
    </source>
</evidence>
<dbReference type="InterPro" id="IPR036291">
    <property type="entry name" value="NAD(P)-bd_dom_sf"/>
</dbReference>
<comment type="caution">
    <text evidence="1">The sequence shown here is derived from an EMBL/GenBank/DDBJ whole genome shotgun (WGS) entry which is preliminary data.</text>
</comment>
<keyword evidence="2" id="KW-1185">Reference proteome</keyword>
<sequence>MTTIAIVGAGRGLGAAVARRFGSGGFDIALISRNQQRVDALASDLAGEGLTTRGYAADVRDPAALASALDRAGQELGPVEVLAYSPLPQKEFLRPVLETTAADLAGAVEFSIYGPLTAVHQVLQGMRFLGRGTVLFVNGGSGARPNPNVAGTSIAFAGEGAYARMMNEVLEAEDIHVGQLIIPGAITPGHPTHDPGVLADTLWRMHTDRTGFRVFAEDMAL</sequence>
<dbReference type="EMBL" id="JAUZMY010000039">
    <property type="protein sequence ID" value="MEE2041037.1"/>
    <property type="molecule type" value="Genomic_DNA"/>
</dbReference>
<proteinExistence type="predicted"/>
<dbReference type="Pfam" id="PF00106">
    <property type="entry name" value="adh_short"/>
    <property type="match status" value="1"/>
</dbReference>